<dbReference type="PANTHER" id="PTHR43673">
    <property type="entry name" value="NAD(P)H NITROREDUCTASE YDGI-RELATED"/>
    <property type="match status" value="1"/>
</dbReference>
<evidence type="ECO:0000259" key="3">
    <source>
        <dbReference type="Pfam" id="PF00881"/>
    </source>
</evidence>
<reference evidence="5" key="1">
    <citation type="submission" date="2016-06" db="EMBL/GenBank/DDBJ databases">
        <authorList>
            <person name="Sutton G."/>
            <person name="Brinkac L."/>
            <person name="Sanka R."/>
            <person name="Adams M."/>
            <person name="Lau E."/>
            <person name="Mehaffy C."/>
            <person name="Tameris M."/>
            <person name="Hatherill M."/>
            <person name="Hanekom W."/>
            <person name="Mahomed H."/>
            <person name="Mcshane H."/>
        </authorList>
    </citation>
    <scope>NUCLEOTIDE SEQUENCE [LARGE SCALE GENOMIC DNA]</scope>
    <source>
        <strain evidence="5">852002-51209_SCH5440388</strain>
    </source>
</reference>
<organism evidence="4 5">
    <name type="scientific">Mycolicibacterium peregrinum</name>
    <name type="common">Mycobacterium peregrinum</name>
    <dbReference type="NCBI Taxonomy" id="43304"/>
    <lineage>
        <taxon>Bacteria</taxon>
        <taxon>Bacillati</taxon>
        <taxon>Actinomycetota</taxon>
        <taxon>Actinomycetes</taxon>
        <taxon>Mycobacteriales</taxon>
        <taxon>Mycobacteriaceae</taxon>
        <taxon>Mycolicibacterium</taxon>
    </lineage>
</organism>
<evidence type="ECO:0000313" key="5">
    <source>
        <dbReference type="Proteomes" id="UP000093902"/>
    </source>
</evidence>
<evidence type="ECO:0000256" key="2">
    <source>
        <dbReference type="ARBA" id="ARBA00023002"/>
    </source>
</evidence>
<sequence>MTAEPALNLTVDELLTTTRSVRKRLDFEKPVSREVLMECLDLALQAPTGSNAQGWQWVFVADPAKKKALADIYRANANPYLDQPKPERGDIRDEQMGKVMSSARYLTDNFEKAPVLMIPCLEGRPDGAPAGMSASFWGSLLPAVWSFMLALRSRGLGSAWTTLHLLGDGEKQAAELLGIPFDRYAQAGLFPVAYTVGTDFKKAKRLPAEQFSHWDSW</sequence>
<keyword evidence="2" id="KW-0560">Oxidoreductase</keyword>
<feature type="domain" description="Nitroreductase" evidence="3">
    <location>
        <begin position="17"/>
        <end position="194"/>
    </location>
</feature>
<dbReference type="STRING" id="43304.GCA_001403655_00220"/>
<dbReference type="RefSeq" id="WP_064936356.1">
    <property type="nucleotide sequence ID" value="NZ_LZSO01000041.1"/>
</dbReference>
<dbReference type="Gene3D" id="3.40.109.10">
    <property type="entry name" value="NADH Oxidase"/>
    <property type="match status" value="1"/>
</dbReference>
<evidence type="ECO:0000313" key="4">
    <source>
        <dbReference type="EMBL" id="OBB24203.1"/>
    </source>
</evidence>
<comment type="caution">
    <text evidence="4">The sequence shown here is derived from an EMBL/GenBank/DDBJ whole genome shotgun (WGS) entry which is preliminary data.</text>
</comment>
<evidence type="ECO:0000256" key="1">
    <source>
        <dbReference type="ARBA" id="ARBA00007118"/>
    </source>
</evidence>
<dbReference type="SUPFAM" id="SSF55469">
    <property type="entry name" value="FMN-dependent nitroreductase-like"/>
    <property type="match status" value="1"/>
</dbReference>
<gene>
    <name evidence="4" type="ORF">A5792_30865</name>
</gene>
<dbReference type="AlphaFoldDB" id="A0A1A0QQL2"/>
<dbReference type="Proteomes" id="UP000093902">
    <property type="component" value="Unassembled WGS sequence"/>
</dbReference>
<dbReference type="InterPro" id="IPR000415">
    <property type="entry name" value="Nitroreductase-like"/>
</dbReference>
<dbReference type="InterPro" id="IPR029479">
    <property type="entry name" value="Nitroreductase"/>
</dbReference>
<dbReference type="PANTHER" id="PTHR43673:SF10">
    <property type="entry name" value="NADH DEHYDROGENASE_NAD(P)H NITROREDUCTASE XCC3605-RELATED"/>
    <property type="match status" value="1"/>
</dbReference>
<proteinExistence type="inferred from homology"/>
<dbReference type="GO" id="GO:0016491">
    <property type="term" value="F:oxidoreductase activity"/>
    <property type="evidence" value="ECO:0007669"/>
    <property type="project" value="UniProtKB-KW"/>
</dbReference>
<comment type="similarity">
    <text evidence="1">Belongs to the nitroreductase family.</text>
</comment>
<accession>A0A1A0QQL2</accession>
<protein>
    <submittedName>
        <fullName evidence="4">Nitroreductase</fullName>
    </submittedName>
</protein>
<dbReference type="OrthoDB" id="3774920at2"/>
<dbReference type="EMBL" id="LZSO01000041">
    <property type="protein sequence ID" value="OBB24203.1"/>
    <property type="molecule type" value="Genomic_DNA"/>
</dbReference>
<dbReference type="CDD" id="cd02062">
    <property type="entry name" value="Nitro_FMN_reductase"/>
    <property type="match status" value="1"/>
</dbReference>
<name>A0A1A0QQL2_MYCPR</name>
<dbReference type="Pfam" id="PF00881">
    <property type="entry name" value="Nitroreductase"/>
    <property type="match status" value="1"/>
</dbReference>